<feature type="domain" description="F-box" evidence="1">
    <location>
        <begin position="3"/>
        <end position="47"/>
    </location>
</feature>
<protein>
    <recommendedName>
        <fullName evidence="1">F-box domain-containing protein</fullName>
    </recommendedName>
</protein>
<dbReference type="SUPFAM" id="SSF52047">
    <property type="entry name" value="RNI-like"/>
    <property type="match status" value="1"/>
</dbReference>
<evidence type="ECO:0000259" key="1">
    <source>
        <dbReference type="Pfam" id="PF12937"/>
    </source>
</evidence>
<dbReference type="Proteomes" id="UP000615446">
    <property type="component" value="Unassembled WGS sequence"/>
</dbReference>
<reference evidence="2 4" key="1">
    <citation type="submission" date="2017-11" db="EMBL/GenBank/DDBJ databases">
        <title>The genome of Rhizophagus clarus HR1 reveals common genetic basis of auxotrophy among arbuscular mycorrhizal fungi.</title>
        <authorList>
            <person name="Kobayashi Y."/>
        </authorList>
    </citation>
    <scope>NUCLEOTIDE SEQUENCE [LARGE SCALE GENOMIC DNA]</scope>
    <source>
        <strain evidence="2 4">HR1</strain>
    </source>
</reference>
<dbReference type="CDD" id="cd09917">
    <property type="entry name" value="F-box_SF"/>
    <property type="match status" value="1"/>
</dbReference>
<sequence length="477" mass="55695">MPCQLPADCLNEIFEYLEKDKATLHSCLLVNRLWCEVSVRILWRNIWIINPIEYDYGYRLKVGTSILNTLIACLPNKSKTHLYKKGILNSTQISKIPIFNYASFCKVLSIHMIGQIIIDVFKNQKYLAKEIMKMFMENVSLKKLSYYTGSKTINLSFLRYPGAKDCLTNLSKLSCNSNIKSSFFHKLSQICCNIQSITIEFYDTISSDLKNLISSQNNLKYLSLTRTRTHSMMDWADIIPSLTKHSNSLIKLKVHWRKYISWDKTEQLSFITRFTNLQELIILFHHKDCFIGLNNKLLTIKFPQLRILKFLYEYPDDYVLTKFLENNGKNLKEFCINCSNTTPTIAEFCPNLKSLTTLFRFDKKESLKVILNNCQQLESIETQYYYGLLSEKEFLETLAIYSPKNFYKLKVRYGSYSQLIPEDLEGFFINWKNRVPQRPISFTFKGCINSLGAKEGNIGVIKKYTDLGIINKFELIK</sequence>
<proteinExistence type="predicted"/>
<dbReference type="AlphaFoldDB" id="A0A2Z6QHA3"/>
<dbReference type="Pfam" id="PF12937">
    <property type="entry name" value="F-box-like"/>
    <property type="match status" value="1"/>
</dbReference>
<dbReference type="InterPro" id="IPR032675">
    <property type="entry name" value="LRR_dom_sf"/>
</dbReference>
<dbReference type="EMBL" id="BLAL01000053">
    <property type="protein sequence ID" value="GES81144.1"/>
    <property type="molecule type" value="Genomic_DNA"/>
</dbReference>
<evidence type="ECO:0000313" key="4">
    <source>
        <dbReference type="Proteomes" id="UP000247702"/>
    </source>
</evidence>
<reference evidence="3" key="2">
    <citation type="submission" date="2019-10" db="EMBL/GenBank/DDBJ databases">
        <title>Conservation and host-specific expression of non-tandemly repeated heterogenous ribosome RNA gene in arbuscular mycorrhizal fungi.</title>
        <authorList>
            <person name="Maeda T."/>
            <person name="Kobayashi Y."/>
            <person name="Nakagawa T."/>
            <person name="Ezawa T."/>
            <person name="Yamaguchi K."/>
            <person name="Bino T."/>
            <person name="Nishimoto Y."/>
            <person name="Shigenobu S."/>
            <person name="Kawaguchi M."/>
        </authorList>
    </citation>
    <scope>NUCLEOTIDE SEQUENCE</scope>
    <source>
        <strain evidence="3">HR1</strain>
    </source>
</reference>
<evidence type="ECO:0000313" key="3">
    <source>
        <dbReference type="EMBL" id="GES81144.1"/>
    </source>
</evidence>
<name>A0A2Z6QHA3_9GLOM</name>
<dbReference type="OrthoDB" id="2316528at2759"/>
<keyword evidence="4" id="KW-1185">Reference proteome</keyword>
<dbReference type="Proteomes" id="UP000247702">
    <property type="component" value="Unassembled WGS sequence"/>
</dbReference>
<accession>A0A2Z6QHA3</accession>
<dbReference type="InterPro" id="IPR001810">
    <property type="entry name" value="F-box_dom"/>
</dbReference>
<evidence type="ECO:0000313" key="2">
    <source>
        <dbReference type="EMBL" id="GBB88022.1"/>
    </source>
</evidence>
<dbReference type="Gene3D" id="3.80.10.10">
    <property type="entry name" value="Ribonuclease Inhibitor"/>
    <property type="match status" value="1"/>
</dbReference>
<organism evidence="2 4">
    <name type="scientific">Rhizophagus clarus</name>
    <dbReference type="NCBI Taxonomy" id="94130"/>
    <lineage>
        <taxon>Eukaryota</taxon>
        <taxon>Fungi</taxon>
        <taxon>Fungi incertae sedis</taxon>
        <taxon>Mucoromycota</taxon>
        <taxon>Glomeromycotina</taxon>
        <taxon>Glomeromycetes</taxon>
        <taxon>Glomerales</taxon>
        <taxon>Glomeraceae</taxon>
        <taxon>Rhizophagus</taxon>
    </lineage>
</organism>
<comment type="caution">
    <text evidence="2">The sequence shown here is derived from an EMBL/GenBank/DDBJ whole genome shotgun (WGS) entry which is preliminary data.</text>
</comment>
<dbReference type="EMBL" id="BEXD01000507">
    <property type="protein sequence ID" value="GBB88022.1"/>
    <property type="molecule type" value="Genomic_DNA"/>
</dbReference>
<gene>
    <name evidence="3" type="ORF">RCL2_000840200</name>
    <name evidence="2" type="ORF">RclHR1_14540001</name>
</gene>